<reference evidence="1 2" key="1">
    <citation type="submission" date="2024-05" db="EMBL/GenBank/DDBJ databases">
        <authorList>
            <person name="Duchaud E."/>
        </authorList>
    </citation>
    <scope>NUCLEOTIDE SEQUENCE [LARGE SCALE GENOMIC DNA]</scope>
    <source>
        <strain evidence="1">Ena-SAMPLE-TAB-13-05-2024-13:56:06:370-140305</strain>
    </source>
</reference>
<evidence type="ECO:0000313" key="2">
    <source>
        <dbReference type="Proteomes" id="UP001497602"/>
    </source>
</evidence>
<dbReference type="Pfam" id="PF07030">
    <property type="entry name" value="Phage_Mu_Gp36"/>
    <property type="match status" value="1"/>
</dbReference>
<evidence type="ECO:0000313" key="1">
    <source>
        <dbReference type="EMBL" id="CAL2108193.1"/>
    </source>
</evidence>
<dbReference type="InterPro" id="IPR009752">
    <property type="entry name" value="Phage_Mu_GpJ"/>
</dbReference>
<proteinExistence type="predicted"/>
<dbReference type="EMBL" id="CAXJRC010000043">
    <property type="protein sequence ID" value="CAL2108193.1"/>
    <property type="molecule type" value="Genomic_DNA"/>
</dbReference>
<gene>
    <name evidence="1" type="ORF">T190115A13A_60188</name>
</gene>
<comment type="caution">
    <text evidence="1">The sequence shown here is derived from an EMBL/GenBank/DDBJ whole genome shotgun (WGS) entry which is preliminary data.</text>
</comment>
<protein>
    <submittedName>
        <fullName evidence="1">DUF1320 family protein</fullName>
    </submittedName>
</protein>
<name>A0ABP1FCW4_9FLAO</name>
<dbReference type="RefSeq" id="WP_348739758.1">
    <property type="nucleotide sequence ID" value="NZ_CAXJRC010000043.1"/>
</dbReference>
<organism evidence="1 2">
    <name type="scientific">Tenacibaculum vairaonense</name>
    <dbReference type="NCBI Taxonomy" id="3137860"/>
    <lineage>
        <taxon>Bacteria</taxon>
        <taxon>Pseudomonadati</taxon>
        <taxon>Bacteroidota</taxon>
        <taxon>Flavobacteriia</taxon>
        <taxon>Flavobacteriales</taxon>
        <taxon>Flavobacteriaceae</taxon>
        <taxon>Tenacibaculum</taxon>
    </lineage>
</organism>
<sequence length="138" mass="16134">MFIKKEEFKTIIIPEILEKLTNKDDKVLEHIIMESIDEIKGFLQAGNYDVSVFDKTGEQRNLTLLKHLKRICTYELYKRKDHPIDEDTQNAYDETMTWLEKIALGKTAVFGVPSVEDTQETNGHFIVFGSDDKYKTDW</sequence>
<accession>A0ABP1FCW4</accession>
<keyword evidence="2" id="KW-1185">Reference proteome</keyword>
<dbReference type="Proteomes" id="UP001497602">
    <property type="component" value="Unassembled WGS sequence"/>
</dbReference>